<name>A0A4U9VYK7_SERFO</name>
<dbReference type="EMBL" id="CABEEZ010000123">
    <property type="protein sequence ID" value="VTR51309.1"/>
    <property type="molecule type" value="Genomic_DNA"/>
</dbReference>
<dbReference type="AlphaFoldDB" id="A0A4U9VYK7"/>
<organism evidence="2">
    <name type="scientific">Serratia fonticola</name>
    <dbReference type="NCBI Taxonomy" id="47917"/>
    <lineage>
        <taxon>Bacteria</taxon>
        <taxon>Pseudomonadati</taxon>
        <taxon>Pseudomonadota</taxon>
        <taxon>Gammaproteobacteria</taxon>
        <taxon>Enterobacterales</taxon>
        <taxon>Yersiniaceae</taxon>
        <taxon>Serratia</taxon>
    </lineage>
</organism>
<keyword evidence="1" id="KW-1133">Transmembrane helix</keyword>
<keyword evidence="1" id="KW-0472">Membrane</keyword>
<accession>A0A4U9VYK7</accession>
<evidence type="ECO:0000313" key="2">
    <source>
        <dbReference type="EMBL" id="VTR51309.1"/>
    </source>
</evidence>
<reference evidence="2" key="1">
    <citation type="submission" date="2019-05" db="EMBL/GenBank/DDBJ databases">
        <authorList>
            <consortium name="Pathogen Informatics"/>
        </authorList>
    </citation>
    <scope>NUCLEOTIDE SEQUENCE [LARGE SCALE GENOMIC DNA]</scope>
    <source>
        <strain evidence="2">NCTC12965</strain>
    </source>
</reference>
<feature type="transmembrane region" description="Helical" evidence="1">
    <location>
        <begin position="12"/>
        <end position="31"/>
    </location>
</feature>
<evidence type="ECO:0000256" key="1">
    <source>
        <dbReference type="SAM" id="Phobius"/>
    </source>
</evidence>
<keyword evidence="1" id="KW-0812">Transmembrane</keyword>
<proteinExistence type="predicted"/>
<sequence length="169" mass="19638">MEIFYDPNLYKILILVFIFSAVAGFIFYMLNDIDLTLKRRKYEATLKQAIALDRLQSDDVYLLATRWFVKKDQIATTLNFILSDYINDKDCSDEKLERIRELIICHQENDPFSDLPDDIKLQLQQIKKMAGDGHQDILRLSKSLSEIYLSNQRKAKTPGYSLCVAFLSG</sequence>
<gene>
    <name evidence="2" type="ORF">NCTC12965_06142</name>
</gene>
<protein>
    <submittedName>
        <fullName evidence="2">Uncharacterized protein</fullName>
    </submittedName>
</protein>